<keyword evidence="3 6" id="KW-0812">Transmembrane</keyword>
<dbReference type="PANTHER" id="PTHR30482">
    <property type="entry name" value="HIGH-AFFINITY BRANCHED-CHAIN AMINO ACID TRANSPORT SYSTEM PERMEASE"/>
    <property type="match status" value="1"/>
</dbReference>
<feature type="transmembrane region" description="Helical" evidence="6">
    <location>
        <begin position="64"/>
        <end position="83"/>
    </location>
</feature>
<comment type="caution">
    <text evidence="7">The sequence shown here is derived from an EMBL/GenBank/DDBJ whole genome shotgun (WGS) entry which is preliminary data.</text>
</comment>
<sequence>MATVSTSFGAIVDRVGQKRLTYLGVFGILVALPFIATPFLSTEIVVMGIFAMGYNIILGYGGELSFGHAAFFGLGAYATVLIVEHAVQNLYLAILSSVVIVTVVSVVFGYLSLRRRGIYFAMITLALAQMTYTIVFQWSGLTGGSNGLSLPTSEAPLGPLTPLQNDLHFYAVVSVVFLVLFVAISRVVSSPFGRTLKAIRESEERALHLGYDVNNYLWLAFAMSGAISGFAGALYAVLFIFISPNLLFWTMSGEVVLMAIMGGLGTLIGPLVGAAVFILLSDTFAQITQNWQVLFGIVIIAVVLLAPEGIVGLAKSRLQGDDAGVDVRRLIDRLRP</sequence>
<dbReference type="Pfam" id="PF02653">
    <property type="entry name" value="BPD_transp_2"/>
    <property type="match status" value="1"/>
</dbReference>
<dbReference type="GO" id="GO:0005886">
    <property type="term" value="C:plasma membrane"/>
    <property type="evidence" value="ECO:0007669"/>
    <property type="project" value="UniProtKB-SubCell"/>
</dbReference>
<dbReference type="RefSeq" id="WP_276306337.1">
    <property type="nucleotide sequence ID" value="NZ_CP119993.1"/>
</dbReference>
<evidence type="ECO:0000256" key="6">
    <source>
        <dbReference type="SAM" id="Phobius"/>
    </source>
</evidence>
<keyword evidence="8" id="KW-1185">Reference proteome</keyword>
<feature type="transmembrane region" description="Helical" evidence="6">
    <location>
        <begin position="167"/>
        <end position="188"/>
    </location>
</feature>
<feature type="transmembrane region" description="Helical" evidence="6">
    <location>
        <begin position="89"/>
        <end position="111"/>
    </location>
</feature>
<keyword evidence="4 6" id="KW-1133">Transmembrane helix</keyword>
<evidence type="ECO:0000313" key="7">
    <source>
        <dbReference type="EMBL" id="MFC7318828.1"/>
    </source>
</evidence>
<proteinExistence type="predicted"/>
<feature type="transmembrane region" description="Helical" evidence="6">
    <location>
        <begin position="293"/>
        <end position="314"/>
    </location>
</feature>
<evidence type="ECO:0000256" key="4">
    <source>
        <dbReference type="ARBA" id="ARBA00022989"/>
    </source>
</evidence>
<dbReference type="EMBL" id="JBHTBF010000003">
    <property type="protein sequence ID" value="MFC7318828.1"/>
    <property type="molecule type" value="Genomic_DNA"/>
</dbReference>
<protein>
    <submittedName>
        <fullName evidence="7">Branched-chain amino acid ABC transporter permease</fullName>
    </submittedName>
</protein>
<feature type="transmembrane region" description="Helical" evidence="6">
    <location>
        <begin position="255"/>
        <end position="281"/>
    </location>
</feature>
<evidence type="ECO:0000313" key="8">
    <source>
        <dbReference type="Proteomes" id="UP001596547"/>
    </source>
</evidence>
<dbReference type="Proteomes" id="UP001596547">
    <property type="component" value="Unassembled WGS sequence"/>
</dbReference>
<comment type="subcellular location">
    <subcellularLocation>
        <location evidence="1">Cell membrane</location>
        <topology evidence="1">Multi-pass membrane protein</topology>
    </subcellularLocation>
</comment>
<dbReference type="PANTHER" id="PTHR30482:SF17">
    <property type="entry name" value="ABC TRANSPORTER ATP-BINDING PROTEIN"/>
    <property type="match status" value="1"/>
</dbReference>
<evidence type="ECO:0000256" key="3">
    <source>
        <dbReference type="ARBA" id="ARBA00022692"/>
    </source>
</evidence>
<evidence type="ECO:0000256" key="5">
    <source>
        <dbReference type="ARBA" id="ARBA00023136"/>
    </source>
</evidence>
<dbReference type="InterPro" id="IPR043428">
    <property type="entry name" value="LivM-like"/>
</dbReference>
<dbReference type="GeneID" id="79316984"/>
<accession>A0ABD6AE30</accession>
<evidence type="ECO:0000256" key="2">
    <source>
        <dbReference type="ARBA" id="ARBA00022475"/>
    </source>
</evidence>
<feature type="transmembrane region" description="Helical" evidence="6">
    <location>
        <begin position="20"/>
        <end position="52"/>
    </location>
</feature>
<keyword evidence="2" id="KW-1003">Cell membrane</keyword>
<feature type="transmembrane region" description="Helical" evidence="6">
    <location>
        <begin position="118"/>
        <end position="138"/>
    </location>
</feature>
<dbReference type="AlphaFoldDB" id="A0ABD6AE30"/>
<organism evidence="7 8">
    <name type="scientific">Halomarina halobia</name>
    <dbReference type="NCBI Taxonomy" id="3033386"/>
    <lineage>
        <taxon>Archaea</taxon>
        <taxon>Methanobacteriati</taxon>
        <taxon>Methanobacteriota</taxon>
        <taxon>Stenosarchaea group</taxon>
        <taxon>Halobacteria</taxon>
        <taxon>Halobacteriales</taxon>
        <taxon>Natronomonadaceae</taxon>
        <taxon>Halomarina</taxon>
    </lineage>
</organism>
<dbReference type="CDD" id="cd06581">
    <property type="entry name" value="TM_PBP1_LivM_like"/>
    <property type="match status" value="1"/>
</dbReference>
<gene>
    <name evidence="7" type="ORF">ACFQPE_18790</name>
</gene>
<keyword evidence="5 6" id="KW-0472">Membrane</keyword>
<reference evidence="7 8" key="1">
    <citation type="journal article" date="2019" name="Int. J. Syst. Evol. Microbiol.">
        <title>The Global Catalogue of Microorganisms (GCM) 10K type strain sequencing project: providing services to taxonomists for standard genome sequencing and annotation.</title>
        <authorList>
            <consortium name="The Broad Institute Genomics Platform"/>
            <consortium name="The Broad Institute Genome Sequencing Center for Infectious Disease"/>
            <person name="Wu L."/>
            <person name="Ma J."/>
        </authorList>
    </citation>
    <scope>NUCLEOTIDE SEQUENCE [LARGE SCALE GENOMIC DNA]</scope>
    <source>
        <strain evidence="7 8">PSR21</strain>
    </source>
</reference>
<dbReference type="InterPro" id="IPR001851">
    <property type="entry name" value="ABC_transp_permease"/>
</dbReference>
<feature type="transmembrane region" description="Helical" evidence="6">
    <location>
        <begin position="216"/>
        <end position="243"/>
    </location>
</feature>
<evidence type="ECO:0000256" key="1">
    <source>
        <dbReference type="ARBA" id="ARBA00004651"/>
    </source>
</evidence>
<name>A0ABD6AE30_9EURY</name>